<protein>
    <submittedName>
        <fullName evidence="3">GNAT family protein</fullName>
    </submittedName>
</protein>
<sequence length="220" mass="24250">MKTLAPLTLAGPLVSLEPLTHEHHDELVLAVNDGEPWKLWYTAVPAPGQMRAEIDRRLELQEQGSMLPFATRRKADGLLLGMTTYMDIDPVMPRLEIGSTWNRASASGTGTNVDAKLLLLEHAFDVLGCPAVEFRTHWMNLPSRAAIERLGAKLDGVLRAHRRMADGSLRDTCVYSIIASEWSQVRSGLEHRLSTHLESAGLGPAHQHGRRPELPGCVGQ</sequence>
<dbReference type="Proteomes" id="UP001501257">
    <property type="component" value="Unassembled WGS sequence"/>
</dbReference>
<dbReference type="Gene3D" id="3.40.630.30">
    <property type="match status" value="1"/>
</dbReference>
<evidence type="ECO:0000256" key="1">
    <source>
        <dbReference type="SAM" id="MobiDB-lite"/>
    </source>
</evidence>
<feature type="region of interest" description="Disordered" evidence="1">
    <location>
        <begin position="200"/>
        <end position="220"/>
    </location>
</feature>
<gene>
    <name evidence="3" type="ORF">GCM10025778_25460</name>
</gene>
<proteinExistence type="predicted"/>
<dbReference type="EMBL" id="BAABLK010000034">
    <property type="protein sequence ID" value="GAA5228013.1"/>
    <property type="molecule type" value="Genomic_DNA"/>
</dbReference>
<dbReference type="InterPro" id="IPR016181">
    <property type="entry name" value="Acyl_CoA_acyltransferase"/>
</dbReference>
<evidence type="ECO:0000313" key="4">
    <source>
        <dbReference type="Proteomes" id="UP001501257"/>
    </source>
</evidence>
<dbReference type="PANTHER" id="PTHR43610:SF1">
    <property type="entry name" value="N-ACETYLTRANSFERASE DOMAIN-CONTAINING PROTEIN"/>
    <property type="match status" value="1"/>
</dbReference>
<evidence type="ECO:0000313" key="3">
    <source>
        <dbReference type="EMBL" id="GAA5228013.1"/>
    </source>
</evidence>
<keyword evidence="4" id="KW-1185">Reference proteome</keyword>
<dbReference type="InterPro" id="IPR000182">
    <property type="entry name" value="GNAT_dom"/>
</dbReference>
<name>A0ABP9TQI4_9MICC</name>
<feature type="domain" description="N-acetyltransferase" evidence="2">
    <location>
        <begin position="16"/>
        <end position="153"/>
    </location>
</feature>
<reference evidence="4" key="1">
    <citation type="journal article" date="2019" name="Int. J. Syst. Evol. Microbiol.">
        <title>The Global Catalogue of Microorganisms (GCM) 10K type strain sequencing project: providing services to taxonomists for standard genome sequencing and annotation.</title>
        <authorList>
            <consortium name="The Broad Institute Genomics Platform"/>
            <consortium name="The Broad Institute Genome Sequencing Center for Infectious Disease"/>
            <person name="Wu L."/>
            <person name="Ma J."/>
        </authorList>
    </citation>
    <scope>NUCLEOTIDE SEQUENCE [LARGE SCALE GENOMIC DNA]</scope>
    <source>
        <strain evidence="4">JCM 18952</strain>
    </source>
</reference>
<dbReference type="RefSeq" id="WP_210099980.1">
    <property type="nucleotide sequence ID" value="NZ_BAABLK010000034.1"/>
</dbReference>
<accession>A0ABP9TQI4</accession>
<organism evidence="3 4">
    <name type="scientific">Paeniglutamicibacter antarcticus</name>
    <dbReference type="NCBI Taxonomy" id="494023"/>
    <lineage>
        <taxon>Bacteria</taxon>
        <taxon>Bacillati</taxon>
        <taxon>Actinomycetota</taxon>
        <taxon>Actinomycetes</taxon>
        <taxon>Micrococcales</taxon>
        <taxon>Micrococcaceae</taxon>
        <taxon>Paeniglutamicibacter</taxon>
    </lineage>
</organism>
<comment type="caution">
    <text evidence="3">The sequence shown here is derived from an EMBL/GenBank/DDBJ whole genome shotgun (WGS) entry which is preliminary data.</text>
</comment>
<dbReference type="PANTHER" id="PTHR43610">
    <property type="entry name" value="BLL6696 PROTEIN"/>
    <property type="match status" value="1"/>
</dbReference>
<evidence type="ECO:0000259" key="2">
    <source>
        <dbReference type="Pfam" id="PF13302"/>
    </source>
</evidence>
<dbReference type="SUPFAM" id="SSF55729">
    <property type="entry name" value="Acyl-CoA N-acyltransferases (Nat)"/>
    <property type="match status" value="1"/>
</dbReference>
<dbReference type="Pfam" id="PF13302">
    <property type="entry name" value="Acetyltransf_3"/>
    <property type="match status" value="1"/>
</dbReference>